<gene>
    <name evidence="2" type="ORF">SAMN05428642_101434</name>
</gene>
<dbReference type="InterPro" id="IPR025367">
    <property type="entry name" value="DUF4271"/>
</dbReference>
<protein>
    <recommendedName>
        <fullName evidence="4">DUF4271 domain-containing protein</fullName>
    </recommendedName>
</protein>
<feature type="transmembrane region" description="Helical" evidence="1">
    <location>
        <begin position="12"/>
        <end position="29"/>
    </location>
</feature>
<dbReference type="EMBL" id="FPKV01000001">
    <property type="protein sequence ID" value="SFZ89595.1"/>
    <property type="molecule type" value="Genomic_DNA"/>
</dbReference>
<feature type="transmembrane region" description="Helical" evidence="1">
    <location>
        <begin position="160"/>
        <end position="178"/>
    </location>
</feature>
<reference evidence="2 3" key="1">
    <citation type="submission" date="2016-10" db="EMBL/GenBank/DDBJ databases">
        <authorList>
            <person name="de Groot N.N."/>
        </authorList>
    </citation>
    <scope>NUCLEOTIDE SEQUENCE [LARGE SCALE GENOMIC DNA]</scope>
    <source>
        <strain evidence="2 3">DSM 18180</strain>
    </source>
</reference>
<feature type="transmembrane region" description="Helical" evidence="1">
    <location>
        <begin position="137"/>
        <end position="154"/>
    </location>
</feature>
<dbReference type="AlphaFoldDB" id="A0A1K2ID16"/>
<dbReference type="STRING" id="369401.SAMN05428642_101434"/>
<dbReference type="OrthoDB" id="1438590at2"/>
<evidence type="ECO:0000313" key="3">
    <source>
        <dbReference type="Proteomes" id="UP000182544"/>
    </source>
</evidence>
<feature type="transmembrane region" description="Helical" evidence="1">
    <location>
        <begin position="88"/>
        <end position="110"/>
    </location>
</feature>
<feature type="transmembrane region" description="Helical" evidence="1">
    <location>
        <begin position="190"/>
        <end position="208"/>
    </location>
</feature>
<evidence type="ECO:0000256" key="1">
    <source>
        <dbReference type="SAM" id="Phobius"/>
    </source>
</evidence>
<proteinExistence type="predicted"/>
<sequence length="215" mass="24884">MLRNIVSNELYTVLLVIGIVIVAIAKLMAPKRFSDFILVLGNNKYLKIYAREQKFFDKFDGLLFSNLILSLSVFCYIIYQYITETRTVSINLLFKLAFGIAAFILIKVLIERLIASVFEIDKLIDTYLFQKITYKNYLGVFLLPINALLIFSFQPTLTTFYVIIILLLIVNLTGLISSFKTHQSLIKPNLFYFILYLCALEIAPYVILHKVFFTK</sequence>
<evidence type="ECO:0008006" key="4">
    <source>
        <dbReference type="Google" id="ProtNLM"/>
    </source>
</evidence>
<dbReference type="Pfam" id="PF14093">
    <property type="entry name" value="DUF4271"/>
    <property type="match status" value="1"/>
</dbReference>
<feature type="transmembrane region" description="Helical" evidence="1">
    <location>
        <begin position="61"/>
        <end position="82"/>
    </location>
</feature>
<name>A0A1K2ID16_9FLAO</name>
<evidence type="ECO:0000313" key="2">
    <source>
        <dbReference type="EMBL" id="SFZ89595.1"/>
    </source>
</evidence>
<keyword evidence="1" id="KW-0472">Membrane</keyword>
<organism evidence="2 3">
    <name type="scientific">Flaviramulus basaltis</name>
    <dbReference type="NCBI Taxonomy" id="369401"/>
    <lineage>
        <taxon>Bacteria</taxon>
        <taxon>Pseudomonadati</taxon>
        <taxon>Bacteroidota</taxon>
        <taxon>Flavobacteriia</taxon>
        <taxon>Flavobacteriales</taxon>
        <taxon>Flavobacteriaceae</taxon>
        <taxon>Flaviramulus</taxon>
    </lineage>
</organism>
<dbReference type="RefSeq" id="WP_072400114.1">
    <property type="nucleotide sequence ID" value="NZ_FPKV01000001.1"/>
</dbReference>
<keyword evidence="1" id="KW-1133">Transmembrane helix</keyword>
<keyword evidence="1" id="KW-0812">Transmembrane</keyword>
<accession>A0A1K2ID16</accession>
<keyword evidence="3" id="KW-1185">Reference proteome</keyword>
<dbReference type="Proteomes" id="UP000182544">
    <property type="component" value="Unassembled WGS sequence"/>
</dbReference>